<protein>
    <recommendedName>
        <fullName evidence="3">Legume lectin domain-containing protein</fullName>
    </recommendedName>
</protein>
<dbReference type="Proteomes" id="UP000317938">
    <property type="component" value="Unassembled WGS sequence"/>
</dbReference>
<evidence type="ECO:0000313" key="2">
    <source>
        <dbReference type="Proteomes" id="UP000317938"/>
    </source>
</evidence>
<sequence>MNLHSFRHNKTLLKYLMVLLLLISVFSQWHSTVHAVQSSTECQLCISSFDFDDLISPTTSIFEPESNRYGAVLALHSPQFSATVAFSGNRDPPNTL</sequence>
<gene>
    <name evidence="1" type="ORF">FQP85_19775</name>
</gene>
<evidence type="ECO:0000313" key="1">
    <source>
        <dbReference type="EMBL" id="TVU80403.1"/>
    </source>
</evidence>
<organism evidence="1 2">
    <name type="scientific">Pseudoalteromonas neustonica</name>
    <dbReference type="NCBI Taxonomy" id="1840331"/>
    <lineage>
        <taxon>Bacteria</taxon>
        <taxon>Pseudomonadati</taxon>
        <taxon>Pseudomonadota</taxon>
        <taxon>Gammaproteobacteria</taxon>
        <taxon>Alteromonadales</taxon>
        <taxon>Pseudoalteromonadaceae</taxon>
        <taxon>Pseudoalteromonas</taxon>
    </lineage>
</organism>
<proteinExistence type="predicted"/>
<keyword evidence="2" id="KW-1185">Reference proteome</keyword>
<name>A0ABY3FA01_9GAMM</name>
<comment type="caution">
    <text evidence="1">The sequence shown here is derived from an EMBL/GenBank/DDBJ whole genome shotgun (WGS) entry which is preliminary data.</text>
</comment>
<evidence type="ECO:0008006" key="3">
    <source>
        <dbReference type="Google" id="ProtNLM"/>
    </source>
</evidence>
<accession>A0ABY3FA01</accession>
<dbReference type="RefSeq" id="WP_145241823.1">
    <property type="nucleotide sequence ID" value="NZ_VNFF01000025.1"/>
</dbReference>
<dbReference type="EMBL" id="VNFF01000025">
    <property type="protein sequence ID" value="TVU80403.1"/>
    <property type="molecule type" value="Genomic_DNA"/>
</dbReference>
<reference evidence="1 2" key="1">
    <citation type="submission" date="2019-07" db="EMBL/GenBank/DDBJ databases">
        <title>Diversity of Bacteria from Kongsfjorden, Arctic.</title>
        <authorList>
            <person name="Yu Y."/>
        </authorList>
    </citation>
    <scope>NUCLEOTIDE SEQUENCE [LARGE SCALE GENOMIC DNA]</scope>
    <source>
        <strain evidence="1 2">SM1927</strain>
    </source>
</reference>